<dbReference type="Proteomes" id="UP000886804">
    <property type="component" value="Unassembled WGS sequence"/>
</dbReference>
<evidence type="ECO:0000313" key="12">
    <source>
        <dbReference type="EMBL" id="HJB07029.1"/>
    </source>
</evidence>
<keyword evidence="9" id="KW-0411">Iron-sulfur</keyword>
<dbReference type="Gene3D" id="3.50.50.60">
    <property type="entry name" value="FAD/NAD(P)-binding domain"/>
    <property type="match status" value="1"/>
</dbReference>
<evidence type="ECO:0000256" key="2">
    <source>
        <dbReference type="ARBA" id="ARBA00001966"/>
    </source>
</evidence>
<dbReference type="PANTHER" id="PTHR42917">
    <property type="entry name" value="2,4-DIENOYL-COA REDUCTASE"/>
    <property type="match status" value="1"/>
</dbReference>
<proteinExistence type="inferred from homology"/>
<comment type="cofactor">
    <cofactor evidence="1">
        <name>FMN</name>
        <dbReference type="ChEBI" id="CHEBI:58210"/>
    </cofactor>
</comment>
<dbReference type="GO" id="GO:0010181">
    <property type="term" value="F:FMN binding"/>
    <property type="evidence" value="ECO:0007669"/>
    <property type="project" value="InterPro"/>
</dbReference>
<evidence type="ECO:0000256" key="8">
    <source>
        <dbReference type="ARBA" id="ARBA00023004"/>
    </source>
</evidence>
<comment type="similarity">
    <text evidence="3">In the N-terminal section; belongs to the NADH:flavin oxidoreductase/NADH oxidase family.</text>
</comment>
<sequence>MNQYQELFSPCKIGTCSLKNRYVMAPMGPAGLADESGAFNDKAIEFYTERARGGVGLIIAGMCYVENEVEWHAAGTMPCPTQNAALFKRTAIQLTERVHAYGAKIFIQLSAGFGRVSNRIKPGTKPIGPSEIPYRWDPSIICRAITTEEVQKIVKAMGQAASIAKAAGFDGVEIHAMHEGYLIDQFAMECFNHRTDQYGGSLENRIRFAVEIVESIKKACGKDYPVVMRFSSKSFMKDLGKGAVPGEKFEEMGRDFEEGLVIAKMLEDAGYDALDADVGCYDSWYWNHPPMYFEEGMYLPFNKRLKEKVSIPVLTAGRMDDPDLAVKAVREGATDLVALARPLMADSFIVEKIRKNRREEIRPCLSCQEGCIGRLKQYLHISCAVNPAACRERELELKPALKPRRIAVIGGGIGGCEAARVLRERGHEVTLYEESGQLGGKMRLAGAPDFKKDDLALVRWYEVQMDRLNIPVHFNTSIQEAEQLKWADAVILASGSGAITFDLGNCIPVVDAGSVLKSPESFKGPFVIVGGGLVGCETALMLAKMEQQVSIVELLPDVMYHNGPICYANRQMLIDLLNFCKVKLYCGSRALKTEEQGLRIEKDGQQELVEAATAVLAAGYRADHTLEKELKEAGLDVYVIGDARSGGGNILHTIWDAYEVASHL</sequence>
<dbReference type="SUPFAM" id="SSF51395">
    <property type="entry name" value="FMN-linked oxidoreductases"/>
    <property type="match status" value="1"/>
</dbReference>
<evidence type="ECO:0000313" key="13">
    <source>
        <dbReference type="Proteomes" id="UP000886804"/>
    </source>
</evidence>
<dbReference type="PRINTS" id="PR00411">
    <property type="entry name" value="PNDRDTASEI"/>
</dbReference>
<protein>
    <submittedName>
        <fullName evidence="12">FAD-dependent oxidoreductase</fullName>
    </submittedName>
</protein>
<dbReference type="AlphaFoldDB" id="A0A9D2L6U5"/>
<comment type="cofactor">
    <cofactor evidence="2">
        <name>[4Fe-4S] cluster</name>
        <dbReference type="ChEBI" id="CHEBI:49883"/>
    </cofactor>
</comment>
<dbReference type="InterPro" id="IPR036188">
    <property type="entry name" value="FAD/NAD-bd_sf"/>
</dbReference>
<dbReference type="InterPro" id="IPR013785">
    <property type="entry name" value="Aldolase_TIM"/>
</dbReference>
<evidence type="ECO:0000256" key="3">
    <source>
        <dbReference type="ARBA" id="ARBA00011048"/>
    </source>
</evidence>
<keyword evidence="6" id="KW-0479">Metal-binding</keyword>
<evidence type="ECO:0000256" key="7">
    <source>
        <dbReference type="ARBA" id="ARBA00023002"/>
    </source>
</evidence>
<keyword evidence="5" id="KW-0288">FMN</keyword>
<dbReference type="PANTHER" id="PTHR42917:SF2">
    <property type="entry name" value="2,4-DIENOYL-COA REDUCTASE [(2E)-ENOYL-COA-PRODUCING]"/>
    <property type="match status" value="1"/>
</dbReference>
<name>A0A9D2L6U5_9FIRM</name>
<dbReference type="Pfam" id="PF07992">
    <property type="entry name" value="Pyr_redox_2"/>
    <property type="match status" value="1"/>
</dbReference>
<evidence type="ECO:0000259" key="10">
    <source>
        <dbReference type="Pfam" id="PF00724"/>
    </source>
</evidence>
<dbReference type="InterPro" id="IPR023753">
    <property type="entry name" value="FAD/NAD-binding_dom"/>
</dbReference>
<evidence type="ECO:0000256" key="1">
    <source>
        <dbReference type="ARBA" id="ARBA00001917"/>
    </source>
</evidence>
<dbReference type="Pfam" id="PF00724">
    <property type="entry name" value="Oxidored_FMN"/>
    <property type="match status" value="1"/>
</dbReference>
<accession>A0A9D2L6U5</accession>
<dbReference type="Gene3D" id="3.20.20.70">
    <property type="entry name" value="Aldolase class I"/>
    <property type="match status" value="1"/>
</dbReference>
<reference evidence="12" key="1">
    <citation type="journal article" date="2021" name="PeerJ">
        <title>Extensive microbial diversity within the chicken gut microbiome revealed by metagenomics and culture.</title>
        <authorList>
            <person name="Gilroy R."/>
            <person name="Ravi A."/>
            <person name="Getino M."/>
            <person name="Pursley I."/>
            <person name="Horton D.L."/>
            <person name="Alikhan N.F."/>
            <person name="Baker D."/>
            <person name="Gharbi K."/>
            <person name="Hall N."/>
            <person name="Watson M."/>
            <person name="Adriaenssens E.M."/>
            <person name="Foster-Nyarko E."/>
            <person name="Jarju S."/>
            <person name="Secka A."/>
            <person name="Antonio M."/>
            <person name="Oren A."/>
            <person name="Chaudhuri R.R."/>
            <person name="La Ragione R."/>
            <person name="Hildebrand F."/>
            <person name="Pallen M.J."/>
        </authorList>
    </citation>
    <scope>NUCLEOTIDE SEQUENCE</scope>
    <source>
        <strain evidence="12">CHK188-4685</strain>
    </source>
</reference>
<dbReference type="InterPro" id="IPR051793">
    <property type="entry name" value="NADH:flavin_oxidoreductase"/>
</dbReference>
<evidence type="ECO:0000256" key="6">
    <source>
        <dbReference type="ARBA" id="ARBA00022723"/>
    </source>
</evidence>
<comment type="caution">
    <text evidence="12">The sequence shown here is derived from an EMBL/GenBank/DDBJ whole genome shotgun (WGS) entry which is preliminary data.</text>
</comment>
<dbReference type="Gene3D" id="3.40.50.720">
    <property type="entry name" value="NAD(P)-binding Rossmann-like Domain"/>
    <property type="match status" value="1"/>
</dbReference>
<dbReference type="GO" id="GO:0046872">
    <property type="term" value="F:metal ion binding"/>
    <property type="evidence" value="ECO:0007669"/>
    <property type="project" value="UniProtKB-KW"/>
</dbReference>
<evidence type="ECO:0000259" key="11">
    <source>
        <dbReference type="Pfam" id="PF07992"/>
    </source>
</evidence>
<reference evidence="12" key="2">
    <citation type="submission" date="2021-04" db="EMBL/GenBank/DDBJ databases">
        <authorList>
            <person name="Gilroy R."/>
        </authorList>
    </citation>
    <scope>NUCLEOTIDE SEQUENCE</scope>
    <source>
        <strain evidence="12">CHK188-4685</strain>
    </source>
</reference>
<evidence type="ECO:0000256" key="4">
    <source>
        <dbReference type="ARBA" id="ARBA00022630"/>
    </source>
</evidence>
<dbReference type="InterPro" id="IPR001155">
    <property type="entry name" value="OxRdtase_FMN_N"/>
</dbReference>
<organism evidence="12 13">
    <name type="scientific">Candidatus Enterocloster faecavium</name>
    <dbReference type="NCBI Taxonomy" id="2838560"/>
    <lineage>
        <taxon>Bacteria</taxon>
        <taxon>Bacillati</taxon>
        <taxon>Bacillota</taxon>
        <taxon>Clostridia</taxon>
        <taxon>Lachnospirales</taxon>
        <taxon>Lachnospiraceae</taxon>
        <taxon>Enterocloster</taxon>
    </lineage>
</organism>
<evidence type="ECO:0000256" key="5">
    <source>
        <dbReference type="ARBA" id="ARBA00022643"/>
    </source>
</evidence>
<gene>
    <name evidence="12" type="ORF">H9716_04115</name>
</gene>
<feature type="domain" description="FAD/NAD(P)-binding" evidence="11">
    <location>
        <begin position="405"/>
        <end position="635"/>
    </location>
</feature>
<evidence type="ECO:0000256" key="9">
    <source>
        <dbReference type="ARBA" id="ARBA00023014"/>
    </source>
</evidence>
<feature type="domain" description="NADH:flavin oxidoreductase/NADH oxidase N-terminal" evidence="10">
    <location>
        <begin position="6"/>
        <end position="359"/>
    </location>
</feature>
<dbReference type="PRINTS" id="PR00368">
    <property type="entry name" value="FADPNR"/>
</dbReference>
<dbReference type="GO" id="GO:0016491">
    <property type="term" value="F:oxidoreductase activity"/>
    <property type="evidence" value="ECO:0007669"/>
    <property type="project" value="UniProtKB-KW"/>
</dbReference>
<keyword evidence="4" id="KW-0285">Flavoprotein</keyword>
<dbReference type="SUPFAM" id="SSF51905">
    <property type="entry name" value="FAD/NAD(P)-binding domain"/>
    <property type="match status" value="1"/>
</dbReference>
<dbReference type="EMBL" id="DWYS01000052">
    <property type="protein sequence ID" value="HJB07029.1"/>
    <property type="molecule type" value="Genomic_DNA"/>
</dbReference>
<keyword evidence="8" id="KW-0408">Iron</keyword>
<keyword evidence="7" id="KW-0560">Oxidoreductase</keyword>
<dbReference type="GO" id="GO:0051536">
    <property type="term" value="F:iron-sulfur cluster binding"/>
    <property type="evidence" value="ECO:0007669"/>
    <property type="project" value="UniProtKB-KW"/>
</dbReference>